<dbReference type="OrthoDB" id="3048627at2759"/>
<keyword evidence="3" id="KW-1185">Reference proteome</keyword>
<protein>
    <recommendedName>
        <fullName evidence="4">RNI-like protein</fullName>
    </recommendedName>
</protein>
<dbReference type="Proteomes" id="UP000807306">
    <property type="component" value="Unassembled WGS sequence"/>
</dbReference>
<dbReference type="EMBL" id="MU157864">
    <property type="protein sequence ID" value="KAF9527114.1"/>
    <property type="molecule type" value="Genomic_DNA"/>
</dbReference>
<evidence type="ECO:0000313" key="2">
    <source>
        <dbReference type="EMBL" id="KAF9527114.1"/>
    </source>
</evidence>
<reference evidence="2" key="1">
    <citation type="submission" date="2020-11" db="EMBL/GenBank/DDBJ databases">
        <authorList>
            <consortium name="DOE Joint Genome Institute"/>
            <person name="Ahrendt S."/>
            <person name="Riley R."/>
            <person name="Andreopoulos W."/>
            <person name="Labutti K."/>
            <person name="Pangilinan J."/>
            <person name="Ruiz-Duenas F.J."/>
            <person name="Barrasa J.M."/>
            <person name="Sanchez-Garcia M."/>
            <person name="Camarero S."/>
            <person name="Miyauchi S."/>
            <person name="Serrano A."/>
            <person name="Linde D."/>
            <person name="Babiker R."/>
            <person name="Drula E."/>
            <person name="Ayuso-Fernandez I."/>
            <person name="Pacheco R."/>
            <person name="Padilla G."/>
            <person name="Ferreira P."/>
            <person name="Barriuso J."/>
            <person name="Kellner H."/>
            <person name="Castanera R."/>
            <person name="Alfaro M."/>
            <person name="Ramirez L."/>
            <person name="Pisabarro A.G."/>
            <person name="Kuo A."/>
            <person name="Tritt A."/>
            <person name="Lipzen A."/>
            <person name="He G."/>
            <person name="Yan M."/>
            <person name="Ng V."/>
            <person name="Cullen D."/>
            <person name="Martin F."/>
            <person name="Rosso M.-N."/>
            <person name="Henrissat B."/>
            <person name="Hibbett D."/>
            <person name="Martinez A.T."/>
            <person name="Grigoriev I.V."/>
        </authorList>
    </citation>
    <scope>NUCLEOTIDE SEQUENCE</scope>
    <source>
        <strain evidence="2">CBS 506.95</strain>
    </source>
</reference>
<gene>
    <name evidence="2" type="ORF">CPB83DRAFT_856772</name>
</gene>
<feature type="compositionally biased region" description="Acidic residues" evidence="1">
    <location>
        <begin position="494"/>
        <end position="503"/>
    </location>
</feature>
<dbReference type="SUPFAM" id="SSF52047">
    <property type="entry name" value="RNI-like"/>
    <property type="match status" value="1"/>
</dbReference>
<name>A0A9P6EDM4_9AGAR</name>
<organism evidence="2 3">
    <name type="scientific">Crepidotus variabilis</name>
    <dbReference type="NCBI Taxonomy" id="179855"/>
    <lineage>
        <taxon>Eukaryota</taxon>
        <taxon>Fungi</taxon>
        <taxon>Dikarya</taxon>
        <taxon>Basidiomycota</taxon>
        <taxon>Agaricomycotina</taxon>
        <taxon>Agaricomycetes</taxon>
        <taxon>Agaricomycetidae</taxon>
        <taxon>Agaricales</taxon>
        <taxon>Agaricineae</taxon>
        <taxon>Crepidotaceae</taxon>
        <taxon>Crepidotus</taxon>
    </lineage>
</organism>
<proteinExistence type="predicted"/>
<dbReference type="InterPro" id="IPR006553">
    <property type="entry name" value="Leu-rich_rpt_Cys-con_subtyp"/>
</dbReference>
<evidence type="ECO:0000313" key="3">
    <source>
        <dbReference type="Proteomes" id="UP000807306"/>
    </source>
</evidence>
<dbReference type="Gene3D" id="3.80.10.10">
    <property type="entry name" value="Ribonuclease Inhibitor"/>
    <property type="match status" value="1"/>
</dbReference>
<evidence type="ECO:0008006" key="4">
    <source>
        <dbReference type="Google" id="ProtNLM"/>
    </source>
</evidence>
<comment type="caution">
    <text evidence="2">The sequence shown here is derived from an EMBL/GenBank/DDBJ whole genome shotgun (WGS) entry which is preliminary data.</text>
</comment>
<sequence length="569" mass="65087">MTPKRRKGTQRVAASLETSSAIGKLSKELLSLVFEQLLPMTMEILKNTPKRKSSPGSFYRDGRQHAETSYGDGVILGGRSSSRKKSSRSPEVVKFTYYLHQLRRVSKLWKTIIETMPQYHSRIVFWLNDPALSSVPALKTQLNKARNIPLDVFVSRRNEEEVKDKVEMHSDSEFEESLDADADEEAENTTSREVMNILAPFVRGCCSFVFKVKYSSSLPLLSRDFRGDAKQLRRLELSCEIVENSRNSFNPKVLGLTKKSSKFTFPRLTTLVMDGNTFMDACLTPTWLEQLKKTSFDSLSIYGLSPPDPDEIDDSRYEGFDLYQLVDVLTQIKHIRYLTLDSLGVGYEDGEAADNARPINVDSISLLHHDPVFIMEFLLATFGSPPYCFYHLCGTELDFDSVPRAHHLRLEQISNADSDDFIKALTRHWGDRLDLVDCENLTDVSLEWIADNCEHIRRIYIQDCPNITIKGLKALVERRVKLMAEKGRFQSQGSEDEDSEGGEAETVAEVTTSDDQRVDSLWGDSRNKSRQHSFSYKPFHRLQMVGHTAKLSSADRKWFQKHVDKFFWK</sequence>
<dbReference type="InterPro" id="IPR032675">
    <property type="entry name" value="LRR_dom_sf"/>
</dbReference>
<dbReference type="AlphaFoldDB" id="A0A9P6EDM4"/>
<dbReference type="SMART" id="SM00367">
    <property type="entry name" value="LRR_CC"/>
    <property type="match status" value="2"/>
</dbReference>
<evidence type="ECO:0000256" key="1">
    <source>
        <dbReference type="SAM" id="MobiDB-lite"/>
    </source>
</evidence>
<feature type="region of interest" description="Disordered" evidence="1">
    <location>
        <begin position="487"/>
        <end position="511"/>
    </location>
</feature>
<accession>A0A9P6EDM4</accession>